<evidence type="ECO:0000313" key="1">
    <source>
        <dbReference type="EMBL" id="BAR58388.1"/>
    </source>
</evidence>
<gene>
    <name evidence="1" type="ORF">NK6_5229</name>
</gene>
<dbReference type="Proteomes" id="UP000063308">
    <property type="component" value="Chromosome"/>
</dbReference>
<sequence>MTSGLLLARDCIICWVTVWLAPVESIFDAIESELVRRGVALEGVEPPSPPAA</sequence>
<dbReference type="GeneID" id="46496386"/>
<accession>A0A0E4BRV6</accession>
<proteinExistence type="predicted"/>
<evidence type="ECO:0000313" key="2">
    <source>
        <dbReference type="Proteomes" id="UP000063308"/>
    </source>
</evidence>
<dbReference type="RefSeq" id="WP_165448173.1">
    <property type="nucleotide sequence ID" value="NZ_AJQI01000089.1"/>
</dbReference>
<dbReference type="EMBL" id="AP014685">
    <property type="protein sequence ID" value="BAR58388.1"/>
    <property type="molecule type" value="Genomic_DNA"/>
</dbReference>
<protein>
    <submittedName>
        <fullName evidence="1">Uncharacterized protein</fullName>
    </submittedName>
</protein>
<organism evidence="1 2">
    <name type="scientific">Bradyrhizobium diazoefficiens</name>
    <dbReference type="NCBI Taxonomy" id="1355477"/>
    <lineage>
        <taxon>Bacteria</taxon>
        <taxon>Pseudomonadati</taxon>
        <taxon>Pseudomonadota</taxon>
        <taxon>Alphaproteobacteria</taxon>
        <taxon>Hyphomicrobiales</taxon>
        <taxon>Nitrobacteraceae</taxon>
        <taxon>Bradyrhizobium</taxon>
    </lineage>
</organism>
<reference evidence="1 2" key="1">
    <citation type="submission" date="2014-11" db="EMBL/GenBank/DDBJ databases">
        <title>Symbiosis island explosion on the genome of extra-slow-growing strains of soybean bradyrhizobia with massive insertion sequences.</title>
        <authorList>
            <person name="Iida T."/>
            <person name="Minamisawa K."/>
        </authorList>
    </citation>
    <scope>NUCLEOTIDE SEQUENCE [LARGE SCALE GENOMIC DNA]</scope>
    <source>
        <strain evidence="1 2">NK6</strain>
    </source>
</reference>
<name>A0A0E4BRV6_9BRAD</name>
<dbReference type="AlphaFoldDB" id="A0A0E4BRV6"/>